<proteinExistence type="predicted"/>
<evidence type="ECO:0000313" key="2">
    <source>
        <dbReference type="Proteomes" id="UP000223025"/>
    </source>
</evidence>
<organism evidence="1 2">
    <name type="scientific">Agrobacterium phage Atu_ph07</name>
    <dbReference type="NCBI Taxonomy" id="2024264"/>
    <lineage>
        <taxon>Viruses</taxon>
        <taxon>Duplodnaviria</taxon>
        <taxon>Heunggongvirae</taxon>
        <taxon>Uroviricota</taxon>
        <taxon>Caudoviricetes</taxon>
        <taxon>Polybotosvirus</taxon>
        <taxon>Polybotosvirus Atuph07</taxon>
    </lineage>
</organism>
<reference evidence="1 2" key="1">
    <citation type="submission" date="2017-06" db="EMBL/GenBank/DDBJ databases">
        <authorList>
            <person name="Kim H.J."/>
            <person name="Triplett B.A."/>
        </authorList>
    </citation>
    <scope>NUCLEOTIDE SEQUENCE [LARGE SCALE GENOMIC DNA]</scope>
</reference>
<dbReference type="Gene3D" id="2.20.140.10">
    <property type="entry name" value="WGR domain"/>
    <property type="match status" value="1"/>
</dbReference>
<sequence>MSKFEIVNFLYYKSPRSNKFWAIIRTGDKYYRAWGRNGEEKKMTFKYDRTYNISLKKMREKIKDGYTEAPIDTIDRYNPDFKDRAEEKLLLDLLYGNVK</sequence>
<dbReference type="RefSeq" id="YP_009611995.1">
    <property type="nucleotide sequence ID" value="NC_042013.1"/>
</dbReference>
<evidence type="ECO:0000313" key="1">
    <source>
        <dbReference type="EMBL" id="AUZ95089.1"/>
    </source>
</evidence>
<dbReference type="KEGG" id="vg:40088333"/>
<name>A0A2L0UZX9_9CAUD</name>
<dbReference type="Proteomes" id="UP000223025">
    <property type="component" value="Segment"/>
</dbReference>
<accession>A0A2L0UZX9</accession>
<evidence type="ECO:0008006" key="3">
    <source>
        <dbReference type="Google" id="ProtNLM"/>
    </source>
</evidence>
<dbReference type="EMBL" id="MF403008">
    <property type="protein sequence ID" value="AUZ95089.1"/>
    <property type="molecule type" value="Genomic_DNA"/>
</dbReference>
<keyword evidence="2" id="KW-1185">Reference proteome</keyword>
<protein>
    <recommendedName>
        <fullName evidence="3">WGR domain-containing protein</fullName>
    </recommendedName>
</protein>
<dbReference type="GeneID" id="40088333"/>